<dbReference type="SUPFAM" id="SSF53597">
    <property type="entry name" value="Dihydrofolate reductase-like"/>
    <property type="match status" value="1"/>
</dbReference>
<evidence type="ECO:0000256" key="1">
    <source>
        <dbReference type="SAM" id="MobiDB-lite"/>
    </source>
</evidence>
<accession>A0A919Q834</accession>
<dbReference type="InterPro" id="IPR050765">
    <property type="entry name" value="Riboflavin_Biosynth_HTPR"/>
</dbReference>
<dbReference type="GO" id="GO:0008703">
    <property type="term" value="F:5-amino-6-(5-phosphoribosylamino)uracil reductase activity"/>
    <property type="evidence" value="ECO:0007669"/>
    <property type="project" value="InterPro"/>
</dbReference>
<dbReference type="PANTHER" id="PTHR38011:SF11">
    <property type="entry name" value="2,5-DIAMINO-6-RIBOSYLAMINO-4(3H)-PYRIMIDINONE 5'-PHOSPHATE REDUCTASE"/>
    <property type="match status" value="1"/>
</dbReference>
<evidence type="ECO:0000259" key="2">
    <source>
        <dbReference type="Pfam" id="PF01872"/>
    </source>
</evidence>
<dbReference type="RefSeq" id="WP_203657078.1">
    <property type="nucleotide sequence ID" value="NZ_BONR01000006.1"/>
</dbReference>
<dbReference type="AlphaFoldDB" id="A0A919Q834"/>
<feature type="compositionally biased region" description="Basic and acidic residues" evidence="1">
    <location>
        <begin position="189"/>
        <end position="198"/>
    </location>
</feature>
<dbReference type="Proteomes" id="UP000652354">
    <property type="component" value="Unassembled WGS sequence"/>
</dbReference>
<feature type="region of interest" description="Disordered" evidence="1">
    <location>
        <begin position="187"/>
        <end position="215"/>
    </location>
</feature>
<dbReference type="InterPro" id="IPR024072">
    <property type="entry name" value="DHFR-like_dom_sf"/>
</dbReference>
<dbReference type="InterPro" id="IPR002734">
    <property type="entry name" value="RibDG_C"/>
</dbReference>
<sequence length="215" mass="22437">MGKVRVFIASSIDGFIAGPHDDIAWLEAARPPWAPMASGRWADSPTDALGFDTFMADVGAILMGRRTFDVVSAMGGDWPYGDTPMLVATGRPLEGAPATVTGASAPIANLVDEATRIAGGKDIYVDGGSVVRQALDAELIDEMVVTVHPTVLGAGHALFAGAQSRHHITVADVRRYGDGMVQLTLVPAREPRDERPVPDDGGPADADGELPNGLA</sequence>
<dbReference type="EMBL" id="BONR01000006">
    <property type="protein sequence ID" value="GIG55505.1"/>
    <property type="molecule type" value="Genomic_DNA"/>
</dbReference>
<protein>
    <recommendedName>
        <fullName evidence="2">Bacterial bifunctional deaminase-reductase C-terminal domain-containing protein</fullName>
    </recommendedName>
</protein>
<dbReference type="PANTHER" id="PTHR38011">
    <property type="entry name" value="DIHYDROFOLATE REDUCTASE FAMILY PROTEIN (AFU_ORTHOLOGUE AFUA_8G06820)"/>
    <property type="match status" value="1"/>
</dbReference>
<dbReference type="Gene3D" id="3.40.430.10">
    <property type="entry name" value="Dihydrofolate Reductase, subunit A"/>
    <property type="match status" value="1"/>
</dbReference>
<evidence type="ECO:0000313" key="4">
    <source>
        <dbReference type="Proteomes" id="UP000652354"/>
    </source>
</evidence>
<gene>
    <name evidence="3" type="ORF">Dac01nite_22570</name>
</gene>
<reference evidence="3" key="1">
    <citation type="submission" date="2021-01" db="EMBL/GenBank/DDBJ databases">
        <title>Whole genome shotgun sequence of Demequina activiva NBRC 110675.</title>
        <authorList>
            <person name="Komaki H."/>
            <person name="Tamura T."/>
        </authorList>
    </citation>
    <scope>NUCLEOTIDE SEQUENCE</scope>
    <source>
        <strain evidence="3">NBRC 110675</strain>
    </source>
</reference>
<organism evidence="3 4">
    <name type="scientific">Demequina activiva</name>
    <dbReference type="NCBI Taxonomy" id="1582364"/>
    <lineage>
        <taxon>Bacteria</taxon>
        <taxon>Bacillati</taxon>
        <taxon>Actinomycetota</taxon>
        <taxon>Actinomycetes</taxon>
        <taxon>Micrococcales</taxon>
        <taxon>Demequinaceae</taxon>
        <taxon>Demequina</taxon>
    </lineage>
</organism>
<evidence type="ECO:0000313" key="3">
    <source>
        <dbReference type="EMBL" id="GIG55505.1"/>
    </source>
</evidence>
<dbReference type="Pfam" id="PF01872">
    <property type="entry name" value="RibD_C"/>
    <property type="match status" value="1"/>
</dbReference>
<comment type="caution">
    <text evidence="3">The sequence shown here is derived from an EMBL/GenBank/DDBJ whole genome shotgun (WGS) entry which is preliminary data.</text>
</comment>
<feature type="domain" description="Bacterial bifunctional deaminase-reductase C-terminal" evidence="2">
    <location>
        <begin position="3"/>
        <end position="181"/>
    </location>
</feature>
<keyword evidence="4" id="KW-1185">Reference proteome</keyword>
<name>A0A919Q834_9MICO</name>
<dbReference type="GO" id="GO:0009231">
    <property type="term" value="P:riboflavin biosynthetic process"/>
    <property type="evidence" value="ECO:0007669"/>
    <property type="project" value="InterPro"/>
</dbReference>
<proteinExistence type="predicted"/>